<dbReference type="Proteomes" id="UP000053259">
    <property type="component" value="Unassembled WGS sequence"/>
</dbReference>
<dbReference type="InterPro" id="IPR036291">
    <property type="entry name" value="NAD(P)-bd_dom_sf"/>
</dbReference>
<dbReference type="GeneID" id="27310129"/>
<organism evidence="1 2">
    <name type="scientific">Verruconis gallopava</name>
    <dbReference type="NCBI Taxonomy" id="253628"/>
    <lineage>
        <taxon>Eukaryota</taxon>
        <taxon>Fungi</taxon>
        <taxon>Dikarya</taxon>
        <taxon>Ascomycota</taxon>
        <taxon>Pezizomycotina</taxon>
        <taxon>Dothideomycetes</taxon>
        <taxon>Pleosporomycetidae</taxon>
        <taxon>Venturiales</taxon>
        <taxon>Sympoventuriaceae</taxon>
        <taxon>Verruconis</taxon>
    </lineage>
</organism>
<dbReference type="InParanoid" id="A0A0D1XWX2"/>
<dbReference type="PRINTS" id="PR00081">
    <property type="entry name" value="GDHRDH"/>
</dbReference>
<reference evidence="1 2" key="1">
    <citation type="submission" date="2015-01" db="EMBL/GenBank/DDBJ databases">
        <title>The Genome Sequence of Ochroconis gallopava CBS43764.</title>
        <authorList>
            <consortium name="The Broad Institute Genomics Platform"/>
            <person name="Cuomo C."/>
            <person name="de Hoog S."/>
            <person name="Gorbushina A."/>
            <person name="Stielow B."/>
            <person name="Teixiera M."/>
            <person name="Abouelleil A."/>
            <person name="Chapman S.B."/>
            <person name="Priest M."/>
            <person name="Young S.K."/>
            <person name="Wortman J."/>
            <person name="Nusbaum C."/>
            <person name="Birren B."/>
        </authorList>
    </citation>
    <scope>NUCLEOTIDE SEQUENCE [LARGE SCALE GENOMIC DNA]</scope>
    <source>
        <strain evidence="1 2">CBS 43764</strain>
    </source>
</reference>
<gene>
    <name evidence="1" type="ORF">PV09_02156</name>
</gene>
<dbReference type="EMBL" id="KN847533">
    <property type="protein sequence ID" value="KIW07306.1"/>
    <property type="molecule type" value="Genomic_DNA"/>
</dbReference>
<accession>A0A0D1XWX2</accession>
<dbReference type="PANTHER" id="PTHR45458:SF1">
    <property type="entry name" value="SHORT CHAIN DEHYDROGENASE"/>
    <property type="match status" value="1"/>
</dbReference>
<dbReference type="GO" id="GO:0016616">
    <property type="term" value="F:oxidoreductase activity, acting on the CH-OH group of donors, NAD or NADP as acceptor"/>
    <property type="evidence" value="ECO:0007669"/>
    <property type="project" value="TreeGrafter"/>
</dbReference>
<dbReference type="InterPro" id="IPR052184">
    <property type="entry name" value="SDR_enzymes"/>
</dbReference>
<dbReference type="OrthoDB" id="5296at2759"/>
<evidence type="ECO:0000313" key="1">
    <source>
        <dbReference type="EMBL" id="KIW07306.1"/>
    </source>
</evidence>
<proteinExistence type="predicted"/>
<dbReference type="InterPro" id="IPR002347">
    <property type="entry name" value="SDR_fam"/>
</dbReference>
<dbReference type="PANTHER" id="PTHR45458">
    <property type="entry name" value="SHORT-CHAIN DEHYDROGENASE/REDUCTASE SDR"/>
    <property type="match status" value="1"/>
</dbReference>
<evidence type="ECO:0008006" key="3">
    <source>
        <dbReference type="Google" id="ProtNLM"/>
    </source>
</evidence>
<dbReference type="Pfam" id="PF00106">
    <property type="entry name" value="adh_short"/>
    <property type="match status" value="1"/>
</dbReference>
<dbReference type="HOGENOM" id="CLU_010194_9_7_1"/>
<dbReference type="Gene3D" id="3.40.50.720">
    <property type="entry name" value="NAD(P)-binding Rossmann-like Domain"/>
    <property type="match status" value="1"/>
</dbReference>
<evidence type="ECO:0000313" key="2">
    <source>
        <dbReference type="Proteomes" id="UP000053259"/>
    </source>
</evidence>
<dbReference type="VEuPathDB" id="FungiDB:PV09_02156"/>
<sequence length="242" mass="25976">MATVLIAGAASGLGKSFLNFFLQQSNVESIIAIDRNAVVDVTDSRLETYLVDISSPESIENFAKVIGGTPIHLAIQSAGIRGLVPSVENEYPDEVARAETLEVMDMATMAKAFQINAIGTFLLIRAILKNLKLASKDGARAKVVVMGSRMGSVSYNTAGGGYAYRASKAALNAIMKSFSIDVPDVIFTTLHPGRVETGLVKCREAGAIEADESIEDMMKVIDNLTNADSGRFYDRFGQDIGW</sequence>
<dbReference type="SUPFAM" id="SSF51735">
    <property type="entry name" value="NAD(P)-binding Rossmann-fold domains"/>
    <property type="match status" value="1"/>
</dbReference>
<name>A0A0D1XWX2_9PEZI</name>
<dbReference type="RefSeq" id="XP_016217175.1">
    <property type="nucleotide sequence ID" value="XM_016355159.1"/>
</dbReference>
<dbReference type="AlphaFoldDB" id="A0A0D1XWX2"/>
<dbReference type="STRING" id="253628.A0A0D1XWX2"/>
<protein>
    <recommendedName>
        <fullName evidence="3">NAD(P)-binding protein</fullName>
    </recommendedName>
</protein>
<keyword evidence="2" id="KW-1185">Reference proteome</keyword>